<evidence type="ECO:0000313" key="2">
    <source>
        <dbReference type="Proteomes" id="UP001595722"/>
    </source>
</evidence>
<protein>
    <submittedName>
        <fullName evidence="1">Uncharacterized protein</fullName>
    </submittedName>
</protein>
<name>A0ABV7VTN6_9GAMM</name>
<keyword evidence="2" id="KW-1185">Reference proteome</keyword>
<dbReference type="RefSeq" id="WP_376866686.1">
    <property type="nucleotide sequence ID" value="NZ_JBHRYB010000011.1"/>
</dbReference>
<organism evidence="1 2">
    <name type="scientific">Bacterioplanoides pacificum</name>
    <dbReference type="NCBI Taxonomy" id="1171596"/>
    <lineage>
        <taxon>Bacteria</taxon>
        <taxon>Pseudomonadati</taxon>
        <taxon>Pseudomonadota</taxon>
        <taxon>Gammaproteobacteria</taxon>
        <taxon>Oceanospirillales</taxon>
        <taxon>Oceanospirillaceae</taxon>
        <taxon>Bacterioplanoides</taxon>
    </lineage>
</organism>
<gene>
    <name evidence="1" type="ORF">ACFOMG_11215</name>
</gene>
<comment type="caution">
    <text evidence="1">The sequence shown here is derived from an EMBL/GenBank/DDBJ whole genome shotgun (WGS) entry which is preliminary data.</text>
</comment>
<sequence>MKPPLNLLIFLLLLLLVIAGLSYWHTQRQNPYDSGVFFGQHTQPAAGYC</sequence>
<evidence type="ECO:0000313" key="1">
    <source>
        <dbReference type="EMBL" id="MFC3680665.1"/>
    </source>
</evidence>
<dbReference type="EMBL" id="JBHRYB010000011">
    <property type="protein sequence ID" value="MFC3680665.1"/>
    <property type="molecule type" value="Genomic_DNA"/>
</dbReference>
<proteinExistence type="predicted"/>
<accession>A0ABV7VTN6</accession>
<dbReference type="Proteomes" id="UP001595722">
    <property type="component" value="Unassembled WGS sequence"/>
</dbReference>
<reference evidence="2" key="1">
    <citation type="journal article" date="2019" name="Int. J. Syst. Evol. Microbiol.">
        <title>The Global Catalogue of Microorganisms (GCM) 10K type strain sequencing project: providing services to taxonomists for standard genome sequencing and annotation.</title>
        <authorList>
            <consortium name="The Broad Institute Genomics Platform"/>
            <consortium name="The Broad Institute Genome Sequencing Center for Infectious Disease"/>
            <person name="Wu L."/>
            <person name="Ma J."/>
        </authorList>
    </citation>
    <scope>NUCLEOTIDE SEQUENCE [LARGE SCALE GENOMIC DNA]</scope>
    <source>
        <strain evidence="2">KCTC 42424</strain>
    </source>
</reference>